<organism evidence="6 7">
    <name type="scientific">Alteromonas halophila</name>
    <dbReference type="NCBI Taxonomy" id="516698"/>
    <lineage>
        <taxon>Bacteria</taxon>
        <taxon>Pseudomonadati</taxon>
        <taxon>Pseudomonadota</taxon>
        <taxon>Gammaproteobacteria</taxon>
        <taxon>Alteromonadales</taxon>
        <taxon>Alteromonadaceae</taxon>
        <taxon>Alteromonas/Salinimonas group</taxon>
        <taxon>Alteromonas</taxon>
    </lineage>
</organism>
<dbReference type="PRINTS" id="PR01775">
    <property type="entry name" value="GLFROXRDTASE"/>
</dbReference>
<dbReference type="InterPro" id="IPR008354">
    <property type="entry name" value="Glc-Fru_OxRdtase_bac"/>
</dbReference>
<feature type="domain" description="GFO/IDH/MocA-like oxidoreductase" evidence="5">
    <location>
        <begin position="175"/>
        <end position="268"/>
    </location>
</feature>
<dbReference type="GO" id="GO:0000166">
    <property type="term" value="F:nucleotide binding"/>
    <property type="evidence" value="ECO:0007669"/>
    <property type="project" value="InterPro"/>
</dbReference>
<sequence length="343" mass="37539">MALPALPLAARNDKKLGVALLGLGNYASNLLAPALTHTRHCELRGIITGSPEKIPRWQKKYGIADANVYTYDSMSSLADNPDIDVVYVVTPTATHRRFAVNAAQTGKHVWCEKPMAMDTGECQQIIDACEANRVRLSIGYRMLHEPNTRRFAGYASTRPYGPMQSLQSFAGYAGNGLPADNWRMRPEMGGGALYDMGVYAINGARFVTQREPVSVTATFEKSHPDIFRHVDETTLFSLDFGDGLIADCGTSVVRGFNRLKVTCDDGWYALKPMQSYSGVAGRTSDDRRFPAIRGMQQTLQMDNDALAIMGRGPSLVSPEEGLRDIHLVSKIFAAAKSGKQVAV</sequence>
<gene>
    <name evidence="6" type="primary">gfo</name>
    <name evidence="6" type="ORF">GCM10007391_08160</name>
</gene>
<dbReference type="InterPro" id="IPR050984">
    <property type="entry name" value="Gfo/Idh/MocA_domain"/>
</dbReference>
<dbReference type="SUPFAM" id="SSF51735">
    <property type="entry name" value="NAD(P)-binding Rossmann-fold domains"/>
    <property type="match status" value="1"/>
</dbReference>
<evidence type="ECO:0000313" key="7">
    <source>
        <dbReference type="Proteomes" id="UP000631300"/>
    </source>
</evidence>
<keyword evidence="2" id="KW-0732">Signal</keyword>
<dbReference type="Pfam" id="PF01408">
    <property type="entry name" value="GFO_IDH_MocA"/>
    <property type="match status" value="1"/>
</dbReference>
<evidence type="ECO:0000259" key="5">
    <source>
        <dbReference type="Pfam" id="PF22725"/>
    </source>
</evidence>
<reference evidence="6" key="2">
    <citation type="submission" date="2020-09" db="EMBL/GenBank/DDBJ databases">
        <authorList>
            <person name="Sun Q."/>
            <person name="Kim S."/>
        </authorList>
    </citation>
    <scope>NUCLEOTIDE SEQUENCE</scope>
    <source>
        <strain evidence="6">KCTC 22164</strain>
    </source>
</reference>
<dbReference type="GO" id="GO:0016491">
    <property type="term" value="F:oxidoreductase activity"/>
    <property type="evidence" value="ECO:0007669"/>
    <property type="project" value="UniProtKB-KW"/>
</dbReference>
<dbReference type="SUPFAM" id="SSF55347">
    <property type="entry name" value="Glyceraldehyde-3-phosphate dehydrogenase-like, C-terminal domain"/>
    <property type="match status" value="1"/>
</dbReference>
<evidence type="ECO:0000313" key="6">
    <source>
        <dbReference type="EMBL" id="GGW77975.1"/>
    </source>
</evidence>
<accession>A0A918JF70</accession>
<dbReference type="InterPro" id="IPR055170">
    <property type="entry name" value="GFO_IDH_MocA-like_dom"/>
</dbReference>
<dbReference type="Proteomes" id="UP000631300">
    <property type="component" value="Unassembled WGS sequence"/>
</dbReference>
<evidence type="ECO:0000256" key="2">
    <source>
        <dbReference type="ARBA" id="ARBA00022729"/>
    </source>
</evidence>
<keyword evidence="3" id="KW-0560">Oxidoreductase</keyword>
<feature type="domain" description="Gfo/Idh/MocA-like oxidoreductase N-terminal" evidence="4">
    <location>
        <begin position="17"/>
        <end position="140"/>
    </location>
</feature>
<proteinExistence type="inferred from homology"/>
<dbReference type="Gene3D" id="3.30.360.10">
    <property type="entry name" value="Dihydrodipicolinate Reductase, domain 2"/>
    <property type="match status" value="1"/>
</dbReference>
<dbReference type="EMBL" id="BMXP01000002">
    <property type="protein sequence ID" value="GGW77975.1"/>
    <property type="molecule type" value="Genomic_DNA"/>
</dbReference>
<comment type="caution">
    <text evidence="6">The sequence shown here is derived from an EMBL/GenBank/DDBJ whole genome shotgun (WGS) entry which is preliminary data.</text>
</comment>
<protein>
    <submittedName>
        <fullName evidence="6">Glucose-fructose oxidoreductase</fullName>
    </submittedName>
</protein>
<evidence type="ECO:0000256" key="1">
    <source>
        <dbReference type="ARBA" id="ARBA00010928"/>
    </source>
</evidence>
<dbReference type="InterPro" id="IPR036291">
    <property type="entry name" value="NAD(P)-bd_dom_sf"/>
</dbReference>
<keyword evidence="7" id="KW-1185">Reference proteome</keyword>
<dbReference type="PANTHER" id="PTHR22604:SF105">
    <property type="entry name" value="TRANS-1,2-DIHYDROBENZENE-1,2-DIOL DEHYDROGENASE"/>
    <property type="match status" value="1"/>
</dbReference>
<dbReference type="Pfam" id="PF22725">
    <property type="entry name" value="GFO_IDH_MocA_C3"/>
    <property type="match status" value="1"/>
</dbReference>
<evidence type="ECO:0000256" key="3">
    <source>
        <dbReference type="ARBA" id="ARBA00023002"/>
    </source>
</evidence>
<dbReference type="PANTHER" id="PTHR22604">
    <property type="entry name" value="OXIDOREDUCTASES"/>
    <property type="match status" value="1"/>
</dbReference>
<comment type="similarity">
    <text evidence="1">Belongs to the Gfo/Idh/MocA family.</text>
</comment>
<name>A0A918JF70_9ALTE</name>
<dbReference type="AlphaFoldDB" id="A0A918JF70"/>
<dbReference type="Gene3D" id="3.40.50.720">
    <property type="entry name" value="NAD(P)-binding Rossmann-like Domain"/>
    <property type="match status" value="1"/>
</dbReference>
<dbReference type="InterPro" id="IPR000683">
    <property type="entry name" value="Gfo/Idh/MocA-like_OxRdtase_N"/>
</dbReference>
<evidence type="ECO:0000259" key="4">
    <source>
        <dbReference type="Pfam" id="PF01408"/>
    </source>
</evidence>
<reference evidence="6" key="1">
    <citation type="journal article" date="2014" name="Int. J. Syst. Evol. Microbiol.">
        <title>Complete genome sequence of Corynebacterium casei LMG S-19264T (=DSM 44701T), isolated from a smear-ripened cheese.</title>
        <authorList>
            <consortium name="US DOE Joint Genome Institute (JGI-PGF)"/>
            <person name="Walter F."/>
            <person name="Albersmeier A."/>
            <person name="Kalinowski J."/>
            <person name="Ruckert C."/>
        </authorList>
    </citation>
    <scope>NUCLEOTIDE SEQUENCE</scope>
    <source>
        <strain evidence="6">KCTC 22164</strain>
    </source>
</reference>